<gene>
    <name evidence="1" type="ORF">ACFPK1_32075</name>
</gene>
<evidence type="ECO:0000313" key="2">
    <source>
        <dbReference type="Proteomes" id="UP001596175"/>
    </source>
</evidence>
<dbReference type="Proteomes" id="UP001596175">
    <property type="component" value="Unassembled WGS sequence"/>
</dbReference>
<sequence length="53" mass="5754">MAGYGSAPPPRAAYRHPDPRGGIVAHIARAHLAEGNLTEAYFALLRDYMLDTT</sequence>
<reference evidence="2" key="1">
    <citation type="journal article" date="2019" name="Int. J. Syst. Evol. Microbiol.">
        <title>The Global Catalogue of Microorganisms (GCM) 10K type strain sequencing project: providing services to taxonomists for standard genome sequencing and annotation.</title>
        <authorList>
            <consortium name="The Broad Institute Genomics Platform"/>
            <consortium name="The Broad Institute Genome Sequencing Center for Infectious Disease"/>
            <person name="Wu L."/>
            <person name="Ma J."/>
        </authorList>
    </citation>
    <scope>NUCLEOTIDE SEQUENCE [LARGE SCALE GENOMIC DNA]</scope>
    <source>
        <strain evidence="2">XZYJ18</strain>
    </source>
</reference>
<protein>
    <submittedName>
        <fullName evidence="1">Uncharacterized protein</fullName>
    </submittedName>
</protein>
<name>A0ABV9ZN95_9PSEU</name>
<keyword evidence="2" id="KW-1185">Reference proteome</keyword>
<comment type="caution">
    <text evidence="1">The sequence shown here is derived from an EMBL/GenBank/DDBJ whole genome shotgun (WGS) entry which is preliminary data.</text>
</comment>
<evidence type="ECO:0000313" key="1">
    <source>
        <dbReference type="EMBL" id="MFC5142901.1"/>
    </source>
</evidence>
<proteinExistence type="predicted"/>
<accession>A0ABV9ZN95</accession>
<dbReference type="RefSeq" id="WP_378024990.1">
    <property type="nucleotide sequence ID" value="NZ_JBHSKG010000030.1"/>
</dbReference>
<dbReference type="EMBL" id="JBHSKG010000030">
    <property type="protein sequence ID" value="MFC5142901.1"/>
    <property type="molecule type" value="Genomic_DNA"/>
</dbReference>
<organism evidence="1 2">
    <name type="scientific">Actinomycetospora rhizophila</name>
    <dbReference type="NCBI Taxonomy" id="1416876"/>
    <lineage>
        <taxon>Bacteria</taxon>
        <taxon>Bacillati</taxon>
        <taxon>Actinomycetota</taxon>
        <taxon>Actinomycetes</taxon>
        <taxon>Pseudonocardiales</taxon>
        <taxon>Pseudonocardiaceae</taxon>
        <taxon>Actinomycetospora</taxon>
    </lineage>
</organism>